<dbReference type="RefSeq" id="WP_010866816.1">
    <property type="nucleotide sequence ID" value="NC_000854.2"/>
</dbReference>
<evidence type="ECO:0008006" key="3">
    <source>
        <dbReference type="Google" id="ProtNLM"/>
    </source>
</evidence>
<evidence type="ECO:0000313" key="2">
    <source>
        <dbReference type="Proteomes" id="UP000002518"/>
    </source>
</evidence>
<evidence type="ECO:0000313" key="1">
    <source>
        <dbReference type="EMBL" id="BAA81149.1"/>
    </source>
</evidence>
<dbReference type="Proteomes" id="UP000002518">
    <property type="component" value="Chromosome"/>
</dbReference>
<accession>Q9YA01</accession>
<name>Q9YA01_AERPE</name>
<dbReference type="EnsemblBacteria" id="BAA81149">
    <property type="protein sequence ID" value="BAA81149"/>
    <property type="gene ID" value="APE_2138"/>
</dbReference>
<organism evidence="1 2">
    <name type="scientific">Aeropyrum pernix (strain ATCC 700893 / DSM 11879 / JCM 9820 / NBRC 100138 / K1)</name>
    <dbReference type="NCBI Taxonomy" id="272557"/>
    <lineage>
        <taxon>Archaea</taxon>
        <taxon>Thermoproteota</taxon>
        <taxon>Thermoprotei</taxon>
        <taxon>Desulfurococcales</taxon>
        <taxon>Desulfurococcaceae</taxon>
        <taxon>Aeropyrum</taxon>
    </lineage>
</organism>
<dbReference type="GeneID" id="1445217"/>
<dbReference type="eggNOG" id="arCOG14955">
    <property type="taxonomic scope" value="Archaea"/>
</dbReference>
<protein>
    <recommendedName>
        <fullName evidence="3">OsmC-like protein</fullName>
    </recommendedName>
</protein>
<dbReference type="STRING" id="272557.APE_2138"/>
<dbReference type="PIR" id="E72520">
    <property type="entry name" value="E72520"/>
</dbReference>
<dbReference type="EMBL" id="BA000002">
    <property type="protein sequence ID" value="BAA81149.1"/>
    <property type="molecule type" value="Genomic_DNA"/>
</dbReference>
<reference evidence="1 2" key="1">
    <citation type="journal article" date="1999" name="DNA Res.">
        <title>Complete genome sequence of an aerobic hyper-thermophilic crenarchaeon, Aeropyrum pernix K1.</title>
        <authorList>
            <person name="Kawarabayasi Y."/>
            <person name="Hino Y."/>
            <person name="Horikawa H."/>
            <person name="Yamazaki S."/>
            <person name="Haikawa Y."/>
            <person name="Jin-no K."/>
            <person name="Takahashi M."/>
            <person name="Sekine M."/>
            <person name="Baba S."/>
            <person name="Ankai A."/>
            <person name="Kosugi H."/>
            <person name="Hosoyama A."/>
            <person name="Fukui S."/>
            <person name="Nagai Y."/>
            <person name="Nishijima K."/>
            <person name="Nakazawa H."/>
            <person name="Takamiya M."/>
            <person name="Masuda S."/>
            <person name="Funahashi T."/>
            <person name="Tanaka T."/>
            <person name="Kudoh Y."/>
            <person name="Yamazaki J."/>
            <person name="Kushida N."/>
            <person name="Oguchi A."/>
            <person name="Aoki K."/>
            <person name="Kubota K."/>
            <person name="Nakamura Y."/>
            <person name="Nomura N."/>
            <person name="Sako Y."/>
            <person name="Kikuchi H."/>
        </authorList>
    </citation>
    <scope>NUCLEOTIDE SEQUENCE [LARGE SCALE GENOMIC DNA]</scope>
    <source>
        <strain evidence="2">ATCC 700893 / DSM 11879 / JCM 9820 / NBRC 100138 / K1</strain>
    </source>
</reference>
<gene>
    <name evidence="1" type="ordered locus">APE_2138</name>
</gene>
<dbReference type="KEGG" id="ape:APE_2138"/>
<sequence length="122" mass="13318">MPVIKFFEAKSLVDAEKGKAVVEGGREFELATLNPSFMLSMLSACIGKKVAENAGVDKVSVSIEAYVNVDKLLEGKEEIEHIVVRIRAPASEEAVLKGVENCPVFKLIDKSRVKDVIVEKSL</sequence>
<keyword evidence="2" id="KW-1185">Reference proteome</keyword>
<proteinExistence type="predicted"/>
<dbReference type="AlphaFoldDB" id="Q9YA01"/>